<protein>
    <recommendedName>
        <fullName evidence="7">PPC domain-containing protein</fullName>
    </recommendedName>
</protein>
<comment type="subcellular location">
    <subcellularLocation>
        <location evidence="1">Nucleus</location>
    </subcellularLocation>
</comment>
<dbReference type="FunFam" id="3.30.1330.80:FF:000001">
    <property type="entry name" value="AT-hook motif nuclear-localized protein"/>
    <property type="match status" value="1"/>
</dbReference>
<evidence type="ECO:0000256" key="3">
    <source>
        <dbReference type="ARBA" id="ARBA00023125"/>
    </source>
</evidence>
<evidence type="ECO:0000313" key="9">
    <source>
        <dbReference type="Proteomes" id="UP001374535"/>
    </source>
</evidence>
<proteinExistence type="predicted"/>
<dbReference type="GO" id="GO:0005634">
    <property type="term" value="C:nucleus"/>
    <property type="evidence" value="ECO:0007669"/>
    <property type="project" value="UniProtKB-SubCell"/>
</dbReference>
<evidence type="ECO:0000256" key="1">
    <source>
        <dbReference type="ARBA" id="ARBA00004123"/>
    </source>
</evidence>
<dbReference type="SUPFAM" id="SSF117856">
    <property type="entry name" value="AF0104/ALDC/Ptd012-like"/>
    <property type="match status" value="1"/>
</dbReference>
<gene>
    <name evidence="8" type="ORF">V8G54_021203</name>
</gene>
<dbReference type="EMBL" id="CP144695">
    <property type="protein sequence ID" value="WVZ07857.1"/>
    <property type="molecule type" value="Genomic_DNA"/>
</dbReference>
<keyword evidence="9" id="KW-1185">Reference proteome</keyword>
<feature type="domain" description="PPC" evidence="7">
    <location>
        <begin position="126"/>
        <end position="263"/>
    </location>
</feature>
<evidence type="ECO:0000256" key="5">
    <source>
        <dbReference type="ARBA" id="ARBA00023242"/>
    </source>
</evidence>
<keyword evidence="5" id="KW-0539">Nucleus</keyword>
<dbReference type="GO" id="GO:0003700">
    <property type="term" value="F:DNA-binding transcription factor activity"/>
    <property type="evidence" value="ECO:0007669"/>
    <property type="project" value="TreeGrafter"/>
</dbReference>
<evidence type="ECO:0000313" key="8">
    <source>
        <dbReference type="EMBL" id="WVZ07857.1"/>
    </source>
</evidence>
<feature type="region of interest" description="Disordered" evidence="6">
    <location>
        <begin position="254"/>
        <end position="299"/>
    </location>
</feature>
<dbReference type="CDD" id="cd11378">
    <property type="entry name" value="DUF296"/>
    <property type="match status" value="1"/>
</dbReference>
<accession>A0AAQ3NDW6</accession>
<dbReference type="PANTHER" id="PTHR31100:SF68">
    <property type="entry name" value="PPC DOMAIN-CONTAINING PROTEIN"/>
    <property type="match status" value="1"/>
</dbReference>
<evidence type="ECO:0000256" key="4">
    <source>
        <dbReference type="ARBA" id="ARBA00023163"/>
    </source>
</evidence>
<dbReference type="Gene3D" id="3.30.1330.80">
    <property type="entry name" value="Hypothetical protein, similar to alpha- acetolactate decarboxylase, domain 2"/>
    <property type="match status" value="1"/>
</dbReference>
<dbReference type="InterPro" id="IPR005175">
    <property type="entry name" value="PPC_dom"/>
</dbReference>
<evidence type="ECO:0000256" key="2">
    <source>
        <dbReference type="ARBA" id="ARBA00023015"/>
    </source>
</evidence>
<feature type="region of interest" description="Disordered" evidence="6">
    <location>
        <begin position="67"/>
        <end position="119"/>
    </location>
</feature>
<dbReference type="AlphaFoldDB" id="A0AAQ3NDW6"/>
<dbReference type="Proteomes" id="UP001374535">
    <property type="component" value="Chromosome 6"/>
</dbReference>
<dbReference type="PANTHER" id="PTHR31100">
    <property type="entry name" value="AT-HOOK MOTIF NUCLEAR-LOCALIZED PROTEIN 15"/>
    <property type="match status" value="1"/>
</dbReference>
<keyword evidence="2" id="KW-0805">Transcription regulation</keyword>
<dbReference type="PROSITE" id="PS51742">
    <property type="entry name" value="PPC"/>
    <property type="match status" value="1"/>
</dbReference>
<name>A0AAQ3NDW6_VIGMU</name>
<feature type="compositionally biased region" description="Low complexity" evidence="6">
    <location>
        <begin position="77"/>
        <end position="90"/>
    </location>
</feature>
<dbReference type="GO" id="GO:0003680">
    <property type="term" value="F:minor groove of adenine-thymine-rich DNA binding"/>
    <property type="evidence" value="ECO:0007669"/>
    <property type="project" value="InterPro"/>
</dbReference>
<feature type="compositionally biased region" description="Gly residues" evidence="6">
    <location>
        <begin position="265"/>
        <end position="282"/>
    </location>
</feature>
<keyword evidence="3" id="KW-0238">DNA-binding</keyword>
<organism evidence="8 9">
    <name type="scientific">Vigna mungo</name>
    <name type="common">Black gram</name>
    <name type="synonym">Phaseolus mungo</name>
    <dbReference type="NCBI Taxonomy" id="3915"/>
    <lineage>
        <taxon>Eukaryota</taxon>
        <taxon>Viridiplantae</taxon>
        <taxon>Streptophyta</taxon>
        <taxon>Embryophyta</taxon>
        <taxon>Tracheophyta</taxon>
        <taxon>Spermatophyta</taxon>
        <taxon>Magnoliopsida</taxon>
        <taxon>eudicotyledons</taxon>
        <taxon>Gunneridae</taxon>
        <taxon>Pentapetalae</taxon>
        <taxon>rosids</taxon>
        <taxon>fabids</taxon>
        <taxon>Fabales</taxon>
        <taxon>Fabaceae</taxon>
        <taxon>Papilionoideae</taxon>
        <taxon>50 kb inversion clade</taxon>
        <taxon>NPAAA clade</taxon>
        <taxon>indigoferoid/millettioid clade</taxon>
        <taxon>Phaseoleae</taxon>
        <taxon>Vigna</taxon>
    </lineage>
</organism>
<reference evidence="8 9" key="1">
    <citation type="journal article" date="2023" name="Life. Sci Alliance">
        <title>Evolutionary insights into 3D genome organization and epigenetic landscape of Vigna mungo.</title>
        <authorList>
            <person name="Junaid A."/>
            <person name="Singh B."/>
            <person name="Bhatia S."/>
        </authorList>
    </citation>
    <scope>NUCLEOTIDE SEQUENCE [LARGE SCALE GENOMIC DNA]</scope>
    <source>
        <strain evidence="8">Urdbean</strain>
    </source>
</reference>
<dbReference type="Pfam" id="PF03479">
    <property type="entry name" value="PCC"/>
    <property type="match status" value="1"/>
</dbReference>
<dbReference type="InterPro" id="IPR014476">
    <property type="entry name" value="AHL15-29"/>
</dbReference>
<keyword evidence="4" id="KW-0804">Transcription</keyword>
<evidence type="ECO:0000256" key="6">
    <source>
        <dbReference type="SAM" id="MobiDB-lite"/>
    </source>
</evidence>
<sequence length="321" mass="33538">MAACCPLYLSLSFPSNLIPLIHFLCSTELISLCFSIRFQSFVCMAGIDLGSASHFLHHHRLQRPDLEDDENQHDQDNNNNVNNHEGLELVTTNQGPGDIVARRPRGRPPGSKNKPKPPVIITRESANTLRAHILEVSSGCDVFDSVATYARKRQRGICVLSGSGTVTNVTLRQPAAAGAVVTLHGRFEILSLSGSFLPPPAPPGATSLTVFLGGGQGQVVGGNVVGPLVASGPVIVIASSFTNVAYERLPLDEEESMQMQQGQSSAGGGGGGGGGSGSGGGVSNNSFPDPSSGLPFFNLPLNMPQLPVDGWAGNSGGRQSY</sequence>
<evidence type="ECO:0000259" key="7">
    <source>
        <dbReference type="PROSITE" id="PS51742"/>
    </source>
</evidence>